<dbReference type="GO" id="GO:0052726">
    <property type="term" value="F:inositol-1,3,4-trisphosphate 5-kinase activity"/>
    <property type="evidence" value="ECO:0007669"/>
    <property type="project" value="InterPro"/>
</dbReference>
<keyword evidence="12" id="KW-1185">Reference proteome</keyword>
<feature type="domain" description="Inositol-tetrakisphosphate 1-kinase N-terminal" evidence="11">
    <location>
        <begin position="8"/>
        <end position="97"/>
    </location>
</feature>
<dbReference type="Pfam" id="PF17927">
    <property type="entry name" value="Ins134_P3_kin_N"/>
    <property type="match status" value="1"/>
</dbReference>
<comment type="similarity">
    <text evidence="2">Belongs to the ITPK1 family.</text>
</comment>
<gene>
    <name evidence="13" type="primary">LOC117641348</name>
</gene>
<proteinExistence type="inferred from homology"/>
<dbReference type="Pfam" id="PF05770">
    <property type="entry name" value="Ins134_P3_kin"/>
    <property type="match status" value="1"/>
</dbReference>
<dbReference type="GeneID" id="117641348"/>
<dbReference type="OrthoDB" id="25308at2759"/>
<dbReference type="PANTHER" id="PTHR14217">
    <property type="entry name" value="INOSITOL-TETRAKISPHOSPHATE 1-KINASE"/>
    <property type="match status" value="1"/>
</dbReference>
<evidence type="ECO:0000259" key="10">
    <source>
        <dbReference type="Pfam" id="PF05770"/>
    </source>
</evidence>
<keyword evidence="4" id="KW-0479">Metal-binding</keyword>
<evidence type="ECO:0000256" key="1">
    <source>
        <dbReference type="ARBA" id="ARBA00001946"/>
    </source>
</evidence>
<dbReference type="AlphaFoldDB" id="A0A6P8YKJ6"/>
<accession>A0A6P8YKJ6</accession>
<protein>
    <submittedName>
        <fullName evidence="13">Inositol-tetrakisphosphate 1-kinase-like isoform X2</fullName>
    </submittedName>
</protein>
<dbReference type="InterPro" id="IPR040464">
    <property type="entry name" value="InsP(3)kin_ATP-grasp"/>
</dbReference>
<dbReference type="RefSeq" id="XP_034234492.1">
    <property type="nucleotide sequence ID" value="XM_034378601.1"/>
</dbReference>
<dbReference type="GO" id="GO:0052725">
    <property type="term" value="F:inositol-1,3,4-trisphosphate 6-kinase activity"/>
    <property type="evidence" value="ECO:0007669"/>
    <property type="project" value="InterPro"/>
</dbReference>
<dbReference type="PANTHER" id="PTHR14217:SF1">
    <property type="entry name" value="INOSITOL-TETRAKISPHOSPHATE 1-KINASE"/>
    <property type="match status" value="1"/>
</dbReference>
<evidence type="ECO:0000256" key="6">
    <source>
        <dbReference type="ARBA" id="ARBA00022777"/>
    </source>
</evidence>
<keyword evidence="3" id="KW-0808">Transferase</keyword>
<evidence type="ECO:0000256" key="8">
    <source>
        <dbReference type="ARBA" id="ARBA00022842"/>
    </source>
</evidence>
<dbReference type="GO" id="GO:0000287">
    <property type="term" value="F:magnesium ion binding"/>
    <property type="evidence" value="ECO:0007669"/>
    <property type="project" value="InterPro"/>
</dbReference>
<evidence type="ECO:0000256" key="9">
    <source>
        <dbReference type="SAM" id="MobiDB-lite"/>
    </source>
</evidence>
<keyword evidence="8" id="KW-0460">Magnesium</keyword>
<feature type="compositionally biased region" description="Polar residues" evidence="9">
    <location>
        <begin position="353"/>
        <end position="369"/>
    </location>
</feature>
<keyword evidence="7" id="KW-0067">ATP-binding</keyword>
<dbReference type="GO" id="GO:0047325">
    <property type="term" value="F:inositol-3,4,5,6-tetrakisphosphate 1-kinase activity"/>
    <property type="evidence" value="ECO:0007669"/>
    <property type="project" value="InterPro"/>
</dbReference>
<evidence type="ECO:0000259" key="11">
    <source>
        <dbReference type="Pfam" id="PF17927"/>
    </source>
</evidence>
<dbReference type="InterPro" id="IPR041429">
    <property type="entry name" value="ITPK1_N"/>
</dbReference>
<organism evidence="13">
    <name type="scientific">Thrips palmi</name>
    <name type="common">Melon thrips</name>
    <dbReference type="NCBI Taxonomy" id="161013"/>
    <lineage>
        <taxon>Eukaryota</taxon>
        <taxon>Metazoa</taxon>
        <taxon>Ecdysozoa</taxon>
        <taxon>Arthropoda</taxon>
        <taxon>Hexapoda</taxon>
        <taxon>Insecta</taxon>
        <taxon>Pterygota</taxon>
        <taxon>Neoptera</taxon>
        <taxon>Paraneoptera</taxon>
        <taxon>Thysanoptera</taxon>
        <taxon>Terebrantia</taxon>
        <taxon>Thripoidea</taxon>
        <taxon>Thripidae</taxon>
        <taxon>Thrips</taxon>
    </lineage>
</organism>
<comment type="cofactor">
    <cofactor evidence="1">
        <name>Mg(2+)</name>
        <dbReference type="ChEBI" id="CHEBI:18420"/>
    </cofactor>
</comment>
<dbReference type="GO" id="GO:0032957">
    <property type="term" value="P:inositol trisphosphate metabolic process"/>
    <property type="evidence" value="ECO:0007669"/>
    <property type="project" value="InterPro"/>
</dbReference>
<dbReference type="Gene3D" id="3.30.470.20">
    <property type="entry name" value="ATP-grasp fold, B domain"/>
    <property type="match status" value="1"/>
</dbReference>
<feature type="region of interest" description="Disordered" evidence="9">
    <location>
        <begin position="314"/>
        <end position="378"/>
    </location>
</feature>
<evidence type="ECO:0000256" key="3">
    <source>
        <dbReference type="ARBA" id="ARBA00022679"/>
    </source>
</evidence>
<feature type="domain" description="Inositol 1,3,4-trisphosphate 5/6-kinase ATP-grasp" evidence="10">
    <location>
        <begin position="150"/>
        <end position="248"/>
    </location>
</feature>
<dbReference type="GO" id="GO:0005524">
    <property type="term" value="F:ATP binding"/>
    <property type="evidence" value="ECO:0007669"/>
    <property type="project" value="UniProtKB-KW"/>
</dbReference>
<evidence type="ECO:0000256" key="2">
    <source>
        <dbReference type="ARBA" id="ARBA00009601"/>
    </source>
</evidence>
<evidence type="ECO:0000313" key="12">
    <source>
        <dbReference type="Proteomes" id="UP000515158"/>
    </source>
</evidence>
<evidence type="ECO:0000256" key="5">
    <source>
        <dbReference type="ARBA" id="ARBA00022741"/>
    </source>
</evidence>
<evidence type="ECO:0000256" key="4">
    <source>
        <dbReference type="ARBA" id="ARBA00022723"/>
    </source>
</evidence>
<evidence type="ECO:0000256" key="7">
    <source>
        <dbReference type="ARBA" id="ARBA00022840"/>
    </source>
</evidence>
<evidence type="ECO:0000313" key="13">
    <source>
        <dbReference type="RefSeq" id="XP_034234492.1"/>
    </source>
</evidence>
<dbReference type="InterPro" id="IPR008656">
    <property type="entry name" value="Inositol_tetrakis-P_1-kinase"/>
</dbReference>
<dbReference type="Proteomes" id="UP000515158">
    <property type="component" value="Unplaced"/>
</dbReference>
<dbReference type="Gene3D" id="3.40.50.11370">
    <property type="match status" value="1"/>
</dbReference>
<name>A0A6P8YKJ6_THRPL</name>
<dbReference type="GO" id="GO:0005737">
    <property type="term" value="C:cytoplasm"/>
    <property type="evidence" value="ECO:0007669"/>
    <property type="project" value="TreeGrafter"/>
</dbReference>
<keyword evidence="5" id="KW-0547">Nucleotide-binding</keyword>
<keyword evidence="6" id="KW-0418">Kinase</keyword>
<sequence>MEVTPCRVIGYYVTEKKNAKMNWSEFNNVCRNHGFSLVKINLQESLEAQGPFFAIIHKISDVIVKSSMGDSEATAALNNMESYIKLHPEVIVVDPLAGVRSLVDRSLYYRIVQDSDLAQDQVFMPTFVDLTSTDLSENLKRLKDAGITYPFDNETIFFSTSDVSKADSTSSLTVLDPEDLAAAPSSKPDSDRLKHIVSSLRKELGMMLFGVDVVIEHGSGRYGIIDINIFPGYDGFPNFFQTLMDNILDTASTKNFGSLKKSRRMSDETEDSCSARKYEKLRHPKTNHLEAPPLFPKRGTLSTVVNMENPTIREYEQDDSGFDTGDSSDERKKKWGVAGGRGGYTRKVAQQARGFSTSVQPSLNNSCENSMRGGLSGV</sequence>
<reference evidence="13" key="1">
    <citation type="submission" date="2025-08" db="UniProtKB">
        <authorList>
            <consortium name="RefSeq"/>
        </authorList>
    </citation>
    <scope>IDENTIFICATION</scope>
    <source>
        <tissue evidence="13">Total insect</tissue>
    </source>
</reference>